<organism evidence="1 2">
    <name type="scientific">Paracoccus denitrificans</name>
    <dbReference type="NCBI Taxonomy" id="266"/>
    <lineage>
        <taxon>Bacteria</taxon>
        <taxon>Pseudomonadati</taxon>
        <taxon>Pseudomonadota</taxon>
        <taxon>Alphaproteobacteria</taxon>
        <taxon>Rhodobacterales</taxon>
        <taxon>Paracoccaceae</taxon>
        <taxon>Paracoccus</taxon>
    </lineage>
</organism>
<evidence type="ECO:0000313" key="1">
    <source>
        <dbReference type="EMBL" id="TKW66950.1"/>
    </source>
</evidence>
<dbReference type="Proteomes" id="UP000315344">
    <property type="component" value="Unassembled WGS sequence"/>
</dbReference>
<sequence length="108" mass="11716">MHTATTTTDLLIAATGIIRDTAEGTIRVARKAHGKKKARKAVARMEAALALITAGDALYEAAERIARGEAVRDDKVWDGITLALRIAEAKAQEGRMRMAGTWQELPIF</sequence>
<accession>A0A533IA66</accession>
<dbReference type="AlphaFoldDB" id="A0A533IA66"/>
<evidence type="ECO:0000313" key="2">
    <source>
        <dbReference type="Proteomes" id="UP000315344"/>
    </source>
</evidence>
<comment type="caution">
    <text evidence="1">The sequence shown here is derived from an EMBL/GenBank/DDBJ whole genome shotgun (WGS) entry which is preliminary data.</text>
</comment>
<dbReference type="EMBL" id="VAFL01000005">
    <property type="protein sequence ID" value="TKW66950.1"/>
    <property type="molecule type" value="Genomic_DNA"/>
</dbReference>
<gene>
    <name evidence="1" type="ORF">DI616_07690</name>
</gene>
<protein>
    <submittedName>
        <fullName evidence="1">Uncharacterized protein</fullName>
    </submittedName>
</protein>
<reference evidence="1 2" key="1">
    <citation type="journal article" date="2017" name="Nat. Commun.">
        <title>In situ click chemistry generation of cyclooxygenase-2 inhibitors.</title>
        <authorList>
            <person name="Bhardwaj A."/>
            <person name="Kaur J."/>
            <person name="Wuest M."/>
            <person name="Wuest F."/>
        </authorList>
    </citation>
    <scope>NUCLEOTIDE SEQUENCE [LARGE SCALE GENOMIC DNA]</scope>
    <source>
        <strain evidence="1">S2_012_000_R3_94</strain>
    </source>
</reference>
<proteinExistence type="predicted"/>
<name>A0A533IA66_PARDE</name>